<dbReference type="EMBL" id="CP043732">
    <property type="protein sequence ID" value="QMU96797.1"/>
    <property type="molecule type" value="Genomic_DNA"/>
</dbReference>
<dbReference type="AlphaFoldDB" id="A0A7D7WC44"/>
<accession>A0A7D7WC44</accession>
<protein>
    <submittedName>
        <fullName evidence="1">Uncharacterized protein</fullName>
    </submittedName>
</protein>
<sequence>MPTVPPRRRAWTRGTTALLIVCVVVAGLAVATAALLPGHLRDGARRDAEAALRAFLDDATQGDPDWRDLASPMLHGVAPIGAPVVGEEQTADALQLTASYTTGDLRFAGRTLESSDTASAMVTIRYRYRILGERGTASIPQRVWLTRPFYYDSAVPQRADAKKTPSAVGPWRVTGITLPAADERGARAASDLVSDARNPADDFACETPARALAEISDEARIDATLTSSCFLGADDGADVLAEGIDREALIAAFPAIDDTDPATMPPELMRVEGDAMHALRAPFTQYLVADRYVLTFAAVGTEDDESATRLVRIEDLGAR</sequence>
<name>A0A7D7WC44_9MICO</name>
<dbReference type="Proteomes" id="UP000515708">
    <property type="component" value="Chromosome"/>
</dbReference>
<reference evidence="1 2" key="1">
    <citation type="journal article" date="2020" name="Front. Microbiol.">
        <title>Design of Bacterial Strain-Specific qPCR Assays Using NGS Data and Publicly Available Resources and Its Application to Track Biocontrol Strains.</title>
        <authorList>
            <person name="Hernandez I."/>
            <person name="Sant C."/>
            <person name="Martinez R."/>
            <person name="Fernandez C."/>
        </authorList>
    </citation>
    <scope>NUCLEOTIDE SEQUENCE [LARGE SCALE GENOMIC DNA]</scope>
    <source>
        <strain evidence="1 2">B24</strain>
    </source>
</reference>
<proteinExistence type="predicted"/>
<evidence type="ECO:0000313" key="1">
    <source>
        <dbReference type="EMBL" id="QMU96797.1"/>
    </source>
</evidence>
<gene>
    <name evidence="1" type="ORF">FVO59_05850</name>
</gene>
<organism evidence="1 2">
    <name type="scientific">Microbacterium esteraromaticum</name>
    <dbReference type="NCBI Taxonomy" id="57043"/>
    <lineage>
        <taxon>Bacteria</taxon>
        <taxon>Bacillati</taxon>
        <taxon>Actinomycetota</taxon>
        <taxon>Actinomycetes</taxon>
        <taxon>Micrococcales</taxon>
        <taxon>Microbacteriaceae</taxon>
        <taxon>Microbacterium</taxon>
    </lineage>
</organism>
<dbReference type="RefSeq" id="WP_182255621.1">
    <property type="nucleotide sequence ID" value="NZ_CP043732.1"/>
</dbReference>
<evidence type="ECO:0000313" key="2">
    <source>
        <dbReference type="Proteomes" id="UP000515708"/>
    </source>
</evidence>